<protein>
    <submittedName>
        <fullName evidence="1">Uncharacterized protein</fullName>
    </submittedName>
</protein>
<sequence length="53" mass="5946">MSLSAQERAARTGWIPPESTNNGEARIWLILDLGFFTKEGSGDELEKKRAYCT</sequence>
<proteinExistence type="predicted"/>
<reference evidence="1" key="2">
    <citation type="submission" date="2020-09" db="EMBL/GenBank/DDBJ databases">
        <authorList>
            <person name="Sun Q."/>
            <person name="Zhou Y."/>
        </authorList>
    </citation>
    <scope>NUCLEOTIDE SEQUENCE</scope>
    <source>
        <strain evidence="1">CGMCC 1.16134</strain>
    </source>
</reference>
<dbReference type="EMBL" id="BMKR01000023">
    <property type="protein sequence ID" value="GGF95951.1"/>
    <property type="molecule type" value="Genomic_DNA"/>
</dbReference>
<gene>
    <name evidence="1" type="ORF">GCM10010912_46070</name>
</gene>
<reference evidence="1" key="1">
    <citation type="journal article" date="2014" name="Int. J. Syst. Evol. Microbiol.">
        <title>Complete genome sequence of Corynebacterium casei LMG S-19264T (=DSM 44701T), isolated from a smear-ripened cheese.</title>
        <authorList>
            <consortium name="US DOE Joint Genome Institute (JGI-PGF)"/>
            <person name="Walter F."/>
            <person name="Albersmeier A."/>
            <person name="Kalinowski J."/>
            <person name="Ruckert C."/>
        </authorList>
    </citation>
    <scope>NUCLEOTIDE SEQUENCE</scope>
    <source>
        <strain evidence="1">CGMCC 1.16134</strain>
    </source>
</reference>
<name>A0A917FR36_9BACL</name>
<organism evidence="1 2">
    <name type="scientific">Paenibacillus albidus</name>
    <dbReference type="NCBI Taxonomy" id="2041023"/>
    <lineage>
        <taxon>Bacteria</taxon>
        <taxon>Bacillati</taxon>
        <taxon>Bacillota</taxon>
        <taxon>Bacilli</taxon>
        <taxon>Bacillales</taxon>
        <taxon>Paenibacillaceae</taxon>
        <taxon>Paenibacillus</taxon>
    </lineage>
</organism>
<dbReference type="Proteomes" id="UP000637643">
    <property type="component" value="Unassembled WGS sequence"/>
</dbReference>
<evidence type="ECO:0000313" key="1">
    <source>
        <dbReference type="EMBL" id="GGF95951.1"/>
    </source>
</evidence>
<comment type="caution">
    <text evidence="1">The sequence shown here is derived from an EMBL/GenBank/DDBJ whole genome shotgun (WGS) entry which is preliminary data.</text>
</comment>
<keyword evidence="2" id="KW-1185">Reference proteome</keyword>
<evidence type="ECO:0000313" key="2">
    <source>
        <dbReference type="Proteomes" id="UP000637643"/>
    </source>
</evidence>
<accession>A0A917FR36</accession>
<dbReference type="AlphaFoldDB" id="A0A917FR36"/>